<evidence type="ECO:0000256" key="1">
    <source>
        <dbReference type="ARBA" id="ARBA00006129"/>
    </source>
</evidence>
<organism evidence="4 5">
    <name type="scientific">Pseudoalteromonas luteoviolacea</name>
    <dbReference type="NCBI Taxonomy" id="43657"/>
    <lineage>
        <taxon>Bacteria</taxon>
        <taxon>Pseudomonadati</taxon>
        <taxon>Pseudomonadota</taxon>
        <taxon>Gammaproteobacteria</taxon>
        <taxon>Alteromonadales</taxon>
        <taxon>Pseudoalteromonadaceae</taxon>
        <taxon>Pseudoalteromonas</taxon>
    </lineage>
</organism>
<name>A0A1C0TXB0_9GAMM</name>
<dbReference type="Proteomes" id="UP000093366">
    <property type="component" value="Unassembled WGS sequence"/>
</dbReference>
<evidence type="ECO:0000313" key="5">
    <source>
        <dbReference type="Proteomes" id="UP000093366"/>
    </source>
</evidence>
<evidence type="ECO:0000259" key="3">
    <source>
        <dbReference type="Pfam" id="PF16861"/>
    </source>
</evidence>
<evidence type="ECO:0000259" key="2">
    <source>
        <dbReference type="Pfam" id="PF02543"/>
    </source>
</evidence>
<dbReference type="RefSeq" id="WP_065789945.1">
    <property type="nucleotide sequence ID" value="NZ_JAGJED010000001.1"/>
</dbReference>
<dbReference type="CDD" id="cd24098">
    <property type="entry name" value="ASKHA_NBD_TobZ_N"/>
    <property type="match status" value="1"/>
</dbReference>
<dbReference type="InterPro" id="IPR051338">
    <property type="entry name" value="NodU/CmcH_Carbamoyltrnsfr"/>
</dbReference>
<gene>
    <name evidence="4" type="ORF">A7985_08455</name>
</gene>
<comment type="caution">
    <text evidence="4">The sequence shown here is derived from an EMBL/GenBank/DDBJ whole genome shotgun (WGS) entry which is preliminary data.</text>
</comment>
<dbReference type="GO" id="GO:0003824">
    <property type="term" value="F:catalytic activity"/>
    <property type="evidence" value="ECO:0007669"/>
    <property type="project" value="InterPro"/>
</dbReference>
<evidence type="ECO:0008006" key="6">
    <source>
        <dbReference type="Google" id="ProtNLM"/>
    </source>
</evidence>
<dbReference type="PANTHER" id="PTHR34847:SF1">
    <property type="entry name" value="NODULATION PROTEIN U"/>
    <property type="match status" value="1"/>
</dbReference>
<feature type="domain" description="Carbamoyltransferase" evidence="2">
    <location>
        <begin position="93"/>
        <end position="314"/>
    </location>
</feature>
<accession>A0A1C0TXB0</accession>
<dbReference type="Pfam" id="PF02543">
    <property type="entry name" value="Carbam_trans_N"/>
    <property type="match status" value="2"/>
</dbReference>
<dbReference type="InterPro" id="IPR043129">
    <property type="entry name" value="ATPase_NBD"/>
</dbReference>
<dbReference type="InterPro" id="IPR031730">
    <property type="entry name" value="Carbam_trans_C"/>
</dbReference>
<sequence length="532" mass="59426">MYILGIHGGVRINQHDPSAALIKDGVLCACIEEERLLKVKGPRGTLPIRAIQACLEQEGITIHDVDYIAHPGETYEDMPPKIDRYMRYYFGHCPPVKMINHQLCHLASSFYHAPFDDAMCISYDAYGDRQSAAYATATRETGIDVIETVNYDNSLGHYYGVMTSYLGFRPAEGEYMVMGLAPYGEEKYNIDDILCATEDGYKVNTSYFNKDVCVYEPYFNEKMTDLLGPSRKLSDPIDQRFRDIAKATQVALEQSVISVIKYVHEKTGKRKLCLSGGVALNCSANHLIRNLDFIDELFVQPAASDRGIALGAALQLSYEKGALPTPVDHVFYGPDYSDEKIRHALELTGNKFIELEDPYKTGAELIAEGQIIGWFQGRSEYGPRALGHRSILADPRNPNMKDMINARVKFRDEFRPFAPAVCAEFASTCFDMEEESPFMTIVYPVRKEWHERIPAVTHVNGSARVQTVSEKSGPGFYPLVKHFGQLTGVPVVLNTSFNIKGQPIVETPFDALATFASTGLDAVIIGKYLVTK</sequence>
<dbReference type="SUPFAM" id="SSF53067">
    <property type="entry name" value="Actin-like ATPase domain"/>
    <property type="match status" value="1"/>
</dbReference>
<dbReference type="InterPro" id="IPR038152">
    <property type="entry name" value="Carbam_trans_C_sf"/>
</dbReference>
<protein>
    <recommendedName>
        <fullName evidence="6">Carbamoyl transferase</fullName>
    </recommendedName>
</protein>
<feature type="domain" description="Carbamoyltransferase" evidence="2">
    <location>
        <begin position="9"/>
        <end position="69"/>
    </location>
</feature>
<dbReference type="OrthoDB" id="9780777at2"/>
<reference evidence="5" key="1">
    <citation type="submission" date="2016-07" db="EMBL/GenBank/DDBJ databases">
        <authorList>
            <person name="Florea S."/>
            <person name="Webb J.S."/>
            <person name="Jaromczyk J."/>
            <person name="Schardl C.L."/>
        </authorList>
    </citation>
    <scope>NUCLEOTIDE SEQUENCE [LARGE SCALE GENOMIC DNA]</scope>
    <source>
        <strain evidence="5">IPB1</strain>
    </source>
</reference>
<dbReference type="PANTHER" id="PTHR34847">
    <property type="entry name" value="NODULATION PROTEIN U"/>
    <property type="match status" value="1"/>
</dbReference>
<dbReference type="AlphaFoldDB" id="A0A1C0TXB0"/>
<comment type="similarity">
    <text evidence="1">Belongs to the NodU/CmcH family.</text>
</comment>
<dbReference type="InterPro" id="IPR003696">
    <property type="entry name" value="Carbtransf_dom"/>
</dbReference>
<feature type="domain" description="Carbamoyltransferase C-terminal" evidence="3">
    <location>
        <begin position="363"/>
        <end position="532"/>
    </location>
</feature>
<dbReference type="Gene3D" id="3.90.870.20">
    <property type="entry name" value="Carbamoyltransferase, C-terminal domain"/>
    <property type="match status" value="1"/>
</dbReference>
<evidence type="ECO:0000313" key="4">
    <source>
        <dbReference type="EMBL" id="OCQ23952.1"/>
    </source>
</evidence>
<dbReference type="EMBL" id="MAUJ01000001">
    <property type="protein sequence ID" value="OCQ23952.1"/>
    <property type="molecule type" value="Genomic_DNA"/>
</dbReference>
<dbReference type="Pfam" id="PF16861">
    <property type="entry name" value="Carbam_trans_C"/>
    <property type="match status" value="1"/>
</dbReference>
<proteinExistence type="inferred from homology"/>
<dbReference type="Gene3D" id="3.30.420.40">
    <property type="match status" value="2"/>
</dbReference>